<dbReference type="InterPro" id="IPR037185">
    <property type="entry name" value="EmrE-like"/>
</dbReference>
<feature type="transmembrane region" description="Helical" evidence="5">
    <location>
        <begin position="209"/>
        <end position="228"/>
    </location>
</feature>
<keyword evidence="2 5" id="KW-0812">Transmembrane</keyword>
<accession>A0A8T0FZH3</accession>
<evidence type="ECO:0000256" key="1">
    <source>
        <dbReference type="ARBA" id="ARBA00004141"/>
    </source>
</evidence>
<feature type="transmembrane region" description="Helical" evidence="5">
    <location>
        <begin position="116"/>
        <end position="137"/>
    </location>
</feature>
<dbReference type="Pfam" id="PF00892">
    <property type="entry name" value="EamA"/>
    <property type="match status" value="1"/>
</dbReference>
<evidence type="ECO:0000313" key="7">
    <source>
        <dbReference type="EMBL" id="KAF8795040.1"/>
    </source>
</evidence>
<feature type="transmembrane region" description="Helical" evidence="5">
    <location>
        <begin position="28"/>
        <end position="48"/>
    </location>
</feature>
<reference evidence="7" key="2">
    <citation type="submission" date="2020-06" db="EMBL/GenBank/DDBJ databases">
        <authorList>
            <person name="Sheffer M."/>
        </authorList>
    </citation>
    <scope>NUCLEOTIDE SEQUENCE</scope>
</reference>
<comment type="subcellular location">
    <subcellularLocation>
        <location evidence="1">Membrane</location>
        <topology evidence="1">Multi-pass membrane protein</topology>
    </subcellularLocation>
</comment>
<comment type="caution">
    <text evidence="7">The sequence shown here is derived from an EMBL/GenBank/DDBJ whole genome shotgun (WGS) entry which is preliminary data.</text>
</comment>
<feature type="domain" description="EamA" evidence="6">
    <location>
        <begin position="30"/>
        <end position="159"/>
    </location>
</feature>
<reference evidence="7" key="1">
    <citation type="journal article" date="2020" name="bioRxiv">
        <title>Chromosome-level reference genome of the European wasp spider Argiope bruennichi: a resource for studies on range expansion and evolutionary adaptation.</title>
        <authorList>
            <person name="Sheffer M.M."/>
            <person name="Hoppe A."/>
            <person name="Krehenwinkel H."/>
            <person name="Uhl G."/>
            <person name="Kuss A.W."/>
            <person name="Jensen L."/>
            <person name="Jensen C."/>
            <person name="Gillespie R.G."/>
            <person name="Hoff K.J."/>
            <person name="Prost S."/>
        </authorList>
    </citation>
    <scope>NUCLEOTIDE SEQUENCE</scope>
</reference>
<dbReference type="SUPFAM" id="SSF103481">
    <property type="entry name" value="Multidrug resistance efflux transporter EmrE"/>
    <property type="match status" value="2"/>
</dbReference>
<evidence type="ECO:0000256" key="3">
    <source>
        <dbReference type="ARBA" id="ARBA00022989"/>
    </source>
</evidence>
<sequence length="320" mass="35844">MHTRRRSYHLWPKISKGNKEEKKRKCTALKGFFFAIISAFCTLLSAIIVKKVSLHPVQSAFYRFVGSLALSIPAVVKSNENPVGPKGFRLILLFAGIFGAGSMLFGFLAYRYLPLYEVFVIFGTTPIFVTVAAHLFLKEYCDMFHSVLLIFSVIGIVFSSKLPSHIIAKDITYSTDNIYGFLAAIVAVLCRTGQMIFIKKAKEVPHSIAIFACCWTGVIESSMLMPAFTEMKLHRCGLEWINIVLIGFLSFFDQAFMTIALHCEFVSVVATVRCAINITMGFLIEAFLFHDEIDYFVIIGAVLVVSSIFSLGLRKWMSST</sequence>
<dbReference type="AlphaFoldDB" id="A0A8T0FZH3"/>
<name>A0A8T0FZH3_ARGBR</name>
<keyword evidence="8" id="KW-1185">Reference proteome</keyword>
<evidence type="ECO:0000256" key="5">
    <source>
        <dbReference type="SAM" id="Phobius"/>
    </source>
</evidence>
<evidence type="ECO:0000256" key="2">
    <source>
        <dbReference type="ARBA" id="ARBA00022692"/>
    </source>
</evidence>
<protein>
    <submittedName>
        <fullName evidence="7">Solute carrier family 35 member G1 like protein</fullName>
    </submittedName>
</protein>
<keyword evidence="3 5" id="KW-1133">Transmembrane helix</keyword>
<dbReference type="InterPro" id="IPR000620">
    <property type="entry name" value="EamA_dom"/>
</dbReference>
<feature type="transmembrane region" description="Helical" evidence="5">
    <location>
        <begin position="240"/>
        <end position="261"/>
    </location>
</feature>
<organism evidence="7 8">
    <name type="scientific">Argiope bruennichi</name>
    <name type="common">Wasp spider</name>
    <name type="synonym">Aranea bruennichi</name>
    <dbReference type="NCBI Taxonomy" id="94029"/>
    <lineage>
        <taxon>Eukaryota</taxon>
        <taxon>Metazoa</taxon>
        <taxon>Ecdysozoa</taxon>
        <taxon>Arthropoda</taxon>
        <taxon>Chelicerata</taxon>
        <taxon>Arachnida</taxon>
        <taxon>Araneae</taxon>
        <taxon>Araneomorphae</taxon>
        <taxon>Entelegynae</taxon>
        <taxon>Araneoidea</taxon>
        <taxon>Araneidae</taxon>
        <taxon>Argiope</taxon>
    </lineage>
</organism>
<proteinExistence type="predicted"/>
<feature type="transmembrane region" description="Helical" evidence="5">
    <location>
        <begin position="60"/>
        <end position="76"/>
    </location>
</feature>
<dbReference type="EMBL" id="JABXBU010000002">
    <property type="protein sequence ID" value="KAF8795040.1"/>
    <property type="molecule type" value="Genomic_DNA"/>
</dbReference>
<feature type="transmembrane region" description="Helical" evidence="5">
    <location>
        <begin position="268"/>
        <end position="289"/>
    </location>
</feature>
<evidence type="ECO:0000259" key="6">
    <source>
        <dbReference type="Pfam" id="PF00892"/>
    </source>
</evidence>
<feature type="transmembrane region" description="Helical" evidence="5">
    <location>
        <begin position="178"/>
        <end position="197"/>
    </location>
</feature>
<feature type="transmembrane region" description="Helical" evidence="5">
    <location>
        <begin position="144"/>
        <end position="166"/>
    </location>
</feature>
<feature type="transmembrane region" description="Helical" evidence="5">
    <location>
        <begin position="295"/>
        <end position="313"/>
    </location>
</feature>
<dbReference type="Proteomes" id="UP000807504">
    <property type="component" value="Unassembled WGS sequence"/>
</dbReference>
<dbReference type="GO" id="GO:0016020">
    <property type="term" value="C:membrane"/>
    <property type="evidence" value="ECO:0007669"/>
    <property type="project" value="UniProtKB-SubCell"/>
</dbReference>
<evidence type="ECO:0000256" key="4">
    <source>
        <dbReference type="ARBA" id="ARBA00023136"/>
    </source>
</evidence>
<dbReference type="PANTHER" id="PTHR22911">
    <property type="entry name" value="ACYL-MALONYL CONDENSING ENZYME-RELATED"/>
    <property type="match status" value="1"/>
</dbReference>
<feature type="transmembrane region" description="Helical" evidence="5">
    <location>
        <begin position="88"/>
        <end position="110"/>
    </location>
</feature>
<gene>
    <name evidence="7" type="ORF">HNY73_002938</name>
</gene>
<dbReference type="PANTHER" id="PTHR22911:SF6">
    <property type="entry name" value="SOLUTE CARRIER FAMILY 35 MEMBER G1"/>
    <property type="match status" value="1"/>
</dbReference>
<evidence type="ECO:0000313" key="8">
    <source>
        <dbReference type="Proteomes" id="UP000807504"/>
    </source>
</evidence>
<keyword evidence="4 5" id="KW-0472">Membrane</keyword>